<dbReference type="InterPro" id="IPR018085">
    <property type="entry name" value="Ura-DNA_Glyclase_AS"/>
</dbReference>
<comment type="similarity">
    <text evidence="3">Belongs to the uracil-DNA glycosylase (UDG) superfamily. UNG family.</text>
</comment>
<evidence type="ECO:0000256" key="2">
    <source>
        <dbReference type="ARBA" id="ARBA00002631"/>
    </source>
</evidence>
<dbReference type="AlphaFoldDB" id="A0A2U8HLQ5"/>
<sequence length="279" mass="30814">MALLSDRMREHYARWREDLPAGSRWQDFFRDCPDPNFNAIPANLEIDDNALIWPGRRDAILPGAPREAHVGRAFDGIEPENVRVVVLGQDPYPAIAEATGRAFEDGSWNAGIPPQALAKSLKPLMLAAWATQPDHAGMFRPGGWSQLVGRPKFAFPEPSAYFNALAGEGVLFVNSAWTRTGDEHLAAHRSLWKPVLDYLLKKLAKSDQPMIFLLLGGDAREAFCAADPVCNRSAIVDSGHPRSAEVFKRRNPLERVNLALGELGGAPVRWWSVPPHDAV</sequence>
<dbReference type="EC" id="3.2.2.27" evidence="4"/>
<evidence type="ECO:0000256" key="5">
    <source>
        <dbReference type="ARBA" id="ARBA00018429"/>
    </source>
</evidence>
<keyword evidence="7" id="KW-0378">Hydrolase</keyword>
<dbReference type="EMBL" id="CP022194">
    <property type="protein sequence ID" value="AWI86702.1"/>
    <property type="molecule type" value="Genomic_DNA"/>
</dbReference>
<dbReference type="Proteomes" id="UP000244915">
    <property type="component" value="Plasmid unnamed4"/>
</dbReference>
<geneLocation type="plasmid" evidence="11 12">
    <name>unnamed4</name>
</geneLocation>
<evidence type="ECO:0000256" key="8">
    <source>
        <dbReference type="ARBA" id="ARBA00023204"/>
    </source>
</evidence>
<dbReference type="KEGG" id="ypac:CEW88_23305"/>
<feature type="active site" description="Proton acceptor" evidence="9">
    <location>
        <position position="90"/>
    </location>
</feature>
<accession>A0A2U8HLQ5</accession>
<dbReference type="Gene3D" id="3.40.470.10">
    <property type="entry name" value="Uracil-DNA glycosylase-like domain"/>
    <property type="match status" value="1"/>
</dbReference>
<dbReference type="InterPro" id="IPR002043">
    <property type="entry name" value="UDG_fam1"/>
</dbReference>
<evidence type="ECO:0000256" key="3">
    <source>
        <dbReference type="ARBA" id="ARBA00008184"/>
    </source>
</evidence>
<keyword evidence="6" id="KW-0227">DNA damage</keyword>
<feature type="domain" description="Uracil-DNA glycosylase-like" evidence="10">
    <location>
        <begin position="79"/>
        <end position="251"/>
    </location>
</feature>
<evidence type="ECO:0000256" key="1">
    <source>
        <dbReference type="ARBA" id="ARBA00001400"/>
    </source>
</evidence>
<dbReference type="PANTHER" id="PTHR11264">
    <property type="entry name" value="URACIL-DNA GLYCOSYLASE"/>
    <property type="match status" value="1"/>
</dbReference>
<organism evidence="11 12">
    <name type="scientific">Alloyangia pacifica</name>
    <dbReference type="NCBI Taxonomy" id="311180"/>
    <lineage>
        <taxon>Bacteria</taxon>
        <taxon>Pseudomonadati</taxon>
        <taxon>Pseudomonadota</taxon>
        <taxon>Alphaproteobacteria</taxon>
        <taxon>Rhodobacterales</taxon>
        <taxon>Roseobacteraceae</taxon>
        <taxon>Alloyangia</taxon>
    </lineage>
</organism>
<name>A0A2U8HLQ5_9RHOB</name>
<dbReference type="SUPFAM" id="SSF52141">
    <property type="entry name" value="Uracil-DNA glycosylase-like"/>
    <property type="match status" value="1"/>
</dbReference>
<dbReference type="InterPro" id="IPR005122">
    <property type="entry name" value="Uracil-DNA_glycosylase-like"/>
</dbReference>
<dbReference type="PROSITE" id="PS00130">
    <property type="entry name" value="U_DNA_GLYCOSYLASE"/>
    <property type="match status" value="1"/>
</dbReference>
<reference evidence="11 12" key="1">
    <citation type="submission" date="2017-06" db="EMBL/GenBank/DDBJ databases">
        <title>Yangia sp. YSBP01 complete genome sequence.</title>
        <authorList>
            <person name="Woo J.-H."/>
            <person name="Kim H.-S."/>
        </authorList>
    </citation>
    <scope>NUCLEOTIDE SEQUENCE [LARGE SCALE GENOMIC DNA]</scope>
    <source>
        <strain evidence="11 12">YSBP01</strain>
        <plasmid evidence="11 12">unnamed4</plasmid>
    </source>
</reference>
<dbReference type="InterPro" id="IPR036895">
    <property type="entry name" value="Uracil-DNA_glycosylase-like_sf"/>
</dbReference>
<proteinExistence type="inferred from homology"/>
<gene>
    <name evidence="11" type="ORF">CEW88_23305</name>
</gene>
<evidence type="ECO:0000256" key="4">
    <source>
        <dbReference type="ARBA" id="ARBA00012030"/>
    </source>
</evidence>
<comment type="function">
    <text evidence="2">Excises uracil residues from the DNA which can arise as a result of misincorporation of dUMP residues by DNA polymerase or due to deamination of cytosine.</text>
</comment>
<evidence type="ECO:0000313" key="12">
    <source>
        <dbReference type="Proteomes" id="UP000244915"/>
    </source>
</evidence>
<dbReference type="OrthoDB" id="9804372at2"/>
<evidence type="ECO:0000313" key="11">
    <source>
        <dbReference type="EMBL" id="AWI86702.1"/>
    </source>
</evidence>
<comment type="catalytic activity">
    <reaction evidence="1">
        <text>Hydrolyzes single-stranded DNA or mismatched double-stranded DNA and polynucleotides, releasing free uracil.</text>
        <dbReference type="EC" id="3.2.2.27"/>
    </reaction>
</comment>
<dbReference type="RefSeq" id="WP_108970798.1">
    <property type="nucleotide sequence ID" value="NZ_CP022194.1"/>
</dbReference>
<evidence type="ECO:0000256" key="6">
    <source>
        <dbReference type="ARBA" id="ARBA00022763"/>
    </source>
</evidence>
<keyword evidence="11" id="KW-0614">Plasmid</keyword>
<evidence type="ECO:0000259" key="10">
    <source>
        <dbReference type="Pfam" id="PF03167"/>
    </source>
</evidence>
<dbReference type="Pfam" id="PF03167">
    <property type="entry name" value="UDG"/>
    <property type="match status" value="1"/>
</dbReference>
<dbReference type="PANTHER" id="PTHR11264:SF8">
    <property type="entry name" value="URACIL-DNA GLYCOSYLASE-LIKE DOMAIN-CONTAINING PROTEIN"/>
    <property type="match status" value="1"/>
</dbReference>
<protein>
    <recommendedName>
        <fullName evidence="5">Uracil-DNA glycosylase</fullName>
        <ecNumber evidence="4">3.2.2.27</ecNumber>
    </recommendedName>
</protein>
<keyword evidence="8" id="KW-0234">DNA repair</keyword>
<dbReference type="GO" id="GO:0097510">
    <property type="term" value="P:base-excision repair, AP site formation via deaminated base removal"/>
    <property type="evidence" value="ECO:0007669"/>
    <property type="project" value="TreeGrafter"/>
</dbReference>
<evidence type="ECO:0000256" key="9">
    <source>
        <dbReference type="PROSITE-ProRule" id="PRU10072"/>
    </source>
</evidence>
<evidence type="ECO:0000256" key="7">
    <source>
        <dbReference type="ARBA" id="ARBA00022801"/>
    </source>
</evidence>
<dbReference type="GO" id="GO:0004844">
    <property type="term" value="F:uracil DNA N-glycosylase activity"/>
    <property type="evidence" value="ECO:0007669"/>
    <property type="project" value="UniProtKB-EC"/>
</dbReference>